<evidence type="ECO:0000313" key="2">
    <source>
        <dbReference type="Proteomes" id="UP000314294"/>
    </source>
</evidence>
<gene>
    <name evidence="1" type="ORF">EYF80_010629</name>
</gene>
<dbReference type="EMBL" id="SRLO01000067">
    <property type="protein sequence ID" value="TNN79181.1"/>
    <property type="molecule type" value="Genomic_DNA"/>
</dbReference>
<sequence length="97" mass="10381">MAHIVVHIGLNGGTIETFAYGMQCRGSKWAAAVYGKGLNTALTPKESRASKHISLYLPCCPTTTGQGAQFDAAMSSGWGYLGCPWVLLCNSWKADVR</sequence>
<dbReference type="Proteomes" id="UP000314294">
    <property type="component" value="Unassembled WGS sequence"/>
</dbReference>
<protein>
    <submittedName>
        <fullName evidence="1">Uncharacterized protein</fullName>
    </submittedName>
</protein>
<keyword evidence="2" id="KW-1185">Reference proteome</keyword>
<organism evidence="1 2">
    <name type="scientific">Liparis tanakae</name>
    <name type="common">Tanaka's snailfish</name>
    <dbReference type="NCBI Taxonomy" id="230148"/>
    <lineage>
        <taxon>Eukaryota</taxon>
        <taxon>Metazoa</taxon>
        <taxon>Chordata</taxon>
        <taxon>Craniata</taxon>
        <taxon>Vertebrata</taxon>
        <taxon>Euteleostomi</taxon>
        <taxon>Actinopterygii</taxon>
        <taxon>Neopterygii</taxon>
        <taxon>Teleostei</taxon>
        <taxon>Neoteleostei</taxon>
        <taxon>Acanthomorphata</taxon>
        <taxon>Eupercaria</taxon>
        <taxon>Perciformes</taxon>
        <taxon>Cottioidei</taxon>
        <taxon>Cottales</taxon>
        <taxon>Liparidae</taxon>
        <taxon>Liparis</taxon>
    </lineage>
</organism>
<reference evidence="1 2" key="1">
    <citation type="submission" date="2019-03" db="EMBL/GenBank/DDBJ databases">
        <title>First draft genome of Liparis tanakae, snailfish: a comprehensive survey of snailfish specific genes.</title>
        <authorList>
            <person name="Kim W."/>
            <person name="Song I."/>
            <person name="Jeong J.-H."/>
            <person name="Kim D."/>
            <person name="Kim S."/>
            <person name="Ryu S."/>
            <person name="Song J.Y."/>
            <person name="Lee S.K."/>
        </authorList>
    </citation>
    <scope>NUCLEOTIDE SEQUENCE [LARGE SCALE GENOMIC DNA]</scope>
    <source>
        <tissue evidence="1">Muscle</tissue>
    </source>
</reference>
<comment type="caution">
    <text evidence="1">The sequence shown here is derived from an EMBL/GenBank/DDBJ whole genome shotgun (WGS) entry which is preliminary data.</text>
</comment>
<proteinExistence type="predicted"/>
<evidence type="ECO:0000313" key="1">
    <source>
        <dbReference type="EMBL" id="TNN79181.1"/>
    </source>
</evidence>
<accession>A0A4Z2IN15</accession>
<dbReference type="AlphaFoldDB" id="A0A4Z2IN15"/>
<name>A0A4Z2IN15_9TELE</name>